<comment type="caution">
    <text evidence="3">The sequence shown here is derived from an EMBL/GenBank/DDBJ whole genome shotgun (WGS) entry which is preliminary data.</text>
</comment>
<evidence type="ECO:0000313" key="3">
    <source>
        <dbReference type="EMBL" id="MFC4539711.1"/>
    </source>
</evidence>
<keyword evidence="2" id="KW-0472">Membrane</keyword>
<reference evidence="4" key="1">
    <citation type="journal article" date="2019" name="Int. J. Syst. Evol. Microbiol.">
        <title>The Global Catalogue of Microorganisms (GCM) 10K type strain sequencing project: providing services to taxonomists for standard genome sequencing and annotation.</title>
        <authorList>
            <consortium name="The Broad Institute Genomics Platform"/>
            <consortium name="The Broad Institute Genome Sequencing Center for Infectious Disease"/>
            <person name="Wu L."/>
            <person name="Ma J."/>
        </authorList>
    </citation>
    <scope>NUCLEOTIDE SEQUENCE [LARGE SCALE GENOMIC DNA]</scope>
    <source>
        <strain evidence="4">CGMCC 1.12121</strain>
    </source>
</reference>
<accession>A0ABV9D334</accession>
<dbReference type="Proteomes" id="UP001596030">
    <property type="component" value="Unassembled WGS sequence"/>
</dbReference>
<feature type="compositionally biased region" description="Polar residues" evidence="1">
    <location>
        <begin position="71"/>
        <end position="80"/>
    </location>
</feature>
<proteinExistence type="predicted"/>
<feature type="compositionally biased region" description="Low complexity" evidence="1">
    <location>
        <begin position="54"/>
        <end position="70"/>
    </location>
</feature>
<evidence type="ECO:0000313" key="4">
    <source>
        <dbReference type="Proteomes" id="UP001596030"/>
    </source>
</evidence>
<sequence length="157" mass="16866">MASLSLFLSILISAVALTAAFTMLVYRWMGRRASSSDKPQGKSRSKSHSKSAPKRANAASRKGASRAGAKTQKQPASRPQLSFPRLPTWLRASLPLGMMLTLIAAVGQLALQGMHNAHQVVANDPRLLSLENVLDGLSLLALVLLFVGILAWLAPRQ</sequence>
<keyword evidence="4" id="KW-1185">Reference proteome</keyword>
<dbReference type="EMBL" id="JBHSEU010000021">
    <property type="protein sequence ID" value="MFC4539711.1"/>
    <property type="molecule type" value="Genomic_DNA"/>
</dbReference>
<evidence type="ECO:0000256" key="1">
    <source>
        <dbReference type="SAM" id="MobiDB-lite"/>
    </source>
</evidence>
<keyword evidence="2" id="KW-0812">Transmembrane</keyword>
<feature type="transmembrane region" description="Helical" evidence="2">
    <location>
        <begin position="6"/>
        <end position="26"/>
    </location>
</feature>
<organism evidence="3 4">
    <name type="scientific">Chromohalobacter sarecensis</name>
    <dbReference type="NCBI Taxonomy" id="245294"/>
    <lineage>
        <taxon>Bacteria</taxon>
        <taxon>Pseudomonadati</taxon>
        <taxon>Pseudomonadota</taxon>
        <taxon>Gammaproteobacteria</taxon>
        <taxon>Oceanospirillales</taxon>
        <taxon>Halomonadaceae</taxon>
        <taxon>Chromohalobacter</taxon>
    </lineage>
</organism>
<feature type="transmembrane region" description="Helical" evidence="2">
    <location>
        <begin position="88"/>
        <end position="111"/>
    </location>
</feature>
<evidence type="ECO:0000256" key="2">
    <source>
        <dbReference type="SAM" id="Phobius"/>
    </source>
</evidence>
<feature type="transmembrane region" description="Helical" evidence="2">
    <location>
        <begin position="136"/>
        <end position="154"/>
    </location>
</feature>
<gene>
    <name evidence="3" type="ORF">ACFO0U_13110</name>
</gene>
<name>A0ABV9D334_9GAMM</name>
<feature type="region of interest" description="Disordered" evidence="1">
    <location>
        <begin position="33"/>
        <end position="81"/>
    </location>
</feature>
<feature type="compositionally biased region" description="Basic residues" evidence="1">
    <location>
        <begin position="41"/>
        <end position="53"/>
    </location>
</feature>
<dbReference type="RefSeq" id="WP_246975564.1">
    <property type="nucleotide sequence ID" value="NZ_JAKGAN010000008.1"/>
</dbReference>
<protein>
    <submittedName>
        <fullName evidence="3">Uncharacterized protein</fullName>
    </submittedName>
</protein>
<keyword evidence="2" id="KW-1133">Transmembrane helix</keyword>